<dbReference type="Gene3D" id="3.40.50.12780">
    <property type="entry name" value="N-terminal domain of ligase-like"/>
    <property type="match status" value="1"/>
</dbReference>
<dbReference type="SUPFAM" id="SSF47336">
    <property type="entry name" value="ACP-like"/>
    <property type="match status" value="1"/>
</dbReference>
<dbReference type="GO" id="GO:0031177">
    <property type="term" value="F:phosphopantetheine binding"/>
    <property type="evidence" value="ECO:0007669"/>
    <property type="project" value="TreeGrafter"/>
</dbReference>
<dbReference type="PROSITE" id="PS00455">
    <property type="entry name" value="AMP_BINDING"/>
    <property type="match status" value="1"/>
</dbReference>
<dbReference type="Proteomes" id="UP000663832">
    <property type="component" value="Unassembled WGS sequence"/>
</dbReference>
<evidence type="ECO:0000313" key="4">
    <source>
        <dbReference type="Proteomes" id="UP000663832"/>
    </source>
</evidence>
<accession>A0A815UTC0</accession>
<dbReference type="InterPro" id="IPR009081">
    <property type="entry name" value="PP-bd_ACP"/>
</dbReference>
<dbReference type="Gene3D" id="3.30.300.30">
    <property type="match status" value="1"/>
</dbReference>
<protein>
    <recommendedName>
        <fullName evidence="1">Carrier domain-containing protein</fullName>
    </recommendedName>
</protein>
<dbReference type="InterPro" id="IPR000873">
    <property type="entry name" value="AMP-dep_synth/lig_dom"/>
</dbReference>
<dbReference type="InterPro" id="IPR020845">
    <property type="entry name" value="AMP-binding_CS"/>
</dbReference>
<dbReference type="Pfam" id="PF13193">
    <property type="entry name" value="AMP-binding_C"/>
    <property type="match status" value="1"/>
</dbReference>
<dbReference type="InterPro" id="IPR036736">
    <property type="entry name" value="ACP-like_sf"/>
</dbReference>
<dbReference type="PANTHER" id="PTHR45527">
    <property type="entry name" value="NONRIBOSOMAL PEPTIDE SYNTHETASE"/>
    <property type="match status" value="1"/>
</dbReference>
<organism evidence="3 4">
    <name type="scientific">Adineta steineri</name>
    <dbReference type="NCBI Taxonomy" id="433720"/>
    <lineage>
        <taxon>Eukaryota</taxon>
        <taxon>Metazoa</taxon>
        <taxon>Spiralia</taxon>
        <taxon>Gnathifera</taxon>
        <taxon>Rotifera</taxon>
        <taxon>Eurotatoria</taxon>
        <taxon>Bdelloidea</taxon>
        <taxon>Adinetida</taxon>
        <taxon>Adinetidae</taxon>
        <taxon>Adineta</taxon>
    </lineage>
</organism>
<dbReference type="InterPro" id="IPR042099">
    <property type="entry name" value="ANL_N_sf"/>
</dbReference>
<dbReference type="GO" id="GO:0005737">
    <property type="term" value="C:cytoplasm"/>
    <property type="evidence" value="ECO:0007669"/>
    <property type="project" value="TreeGrafter"/>
</dbReference>
<evidence type="ECO:0000259" key="1">
    <source>
        <dbReference type="PROSITE" id="PS50075"/>
    </source>
</evidence>
<name>A0A815UTC0_9BILA</name>
<dbReference type="GO" id="GO:0044550">
    <property type="term" value="P:secondary metabolite biosynthetic process"/>
    <property type="evidence" value="ECO:0007669"/>
    <property type="project" value="TreeGrafter"/>
</dbReference>
<reference evidence="3" key="1">
    <citation type="submission" date="2021-02" db="EMBL/GenBank/DDBJ databases">
        <authorList>
            <person name="Nowell W R."/>
        </authorList>
    </citation>
    <scope>NUCLEOTIDE SEQUENCE</scope>
</reference>
<evidence type="ECO:0000313" key="2">
    <source>
        <dbReference type="EMBL" id="CAF1233823.1"/>
    </source>
</evidence>
<dbReference type="PANTHER" id="PTHR45527:SF1">
    <property type="entry name" value="FATTY ACID SYNTHASE"/>
    <property type="match status" value="1"/>
</dbReference>
<dbReference type="CDD" id="cd05930">
    <property type="entry name" value="A_NRPS"/>
    <property type="match status" value="1"/>
</dbReference>
<dbReference type="InterPro" id="IPR045851">
    <property type="entry name" value="AMP-bd_C_sf"/>
</dbReference>
<dbReference type="SUPFAM" id="SSF56801">
    <property type="entry name" value="Acetyl-CoA synthetase-like"/>
    <property type="match status" value="1"/>
</dbReference>
<sequence>MTTSCYTICNLFNIARLYPQKVAIMLDDQVWTYSELIMQVERVVRQLQRLDIVQGQILFQFVERSFEMICGFLAIMFIGGVYCPINPTVPSDRLKILLEKMQGQCVLVHEKTRNQFPIAAVQHVIVLDNILLPLLDIEDINSLSVSMEYDAAFIIFTSGTTGPPKAVVHTHRGFSASITNYIQWGARMYTAREHVLQVAACSWAIHITEISVPLVVGGTLVLLRQGSHLDVAYFSQTLIYQQITTLMIGPAMIRALTHYIEDNQQMRTFDTVRHLCMTGEAMKPQQWTRFVNLLSSFHVELYVHYGTSESNGALGCQLINIKDTEIPVGYPMPAIQCLIVDDDGKIITSTDNSNNIGQIHIGGPTLFNSYLNDPEKTASKFTTINNQVYIKTGDLARYNTREELVYAGRTDFQIKIRGQRVETSEIENTITNSYPSKISDCVVTKLAQNDDLLVAYVVSKDSELDTEQIRNYCNKHLYQYMVPSFFVFLEQLPLNVNGKIDRKNLPMPDFSSLATIANDHRYIEPMEKVEILVHSLWCKILDHSRISTSANFFSIGGHSLLFIQLYQGYKTTFDVDISMLDIGELFQHPTIANHARLINQSKNTKHISDQYLLPSGAMEGMLNLI</sequence>
<dbReference type="Proteomes" id="UP000663877">
    <property type="component" value="Unassembled WGS sequence"/>
</dbReference>
<gene>
    <name evidence="2" type="ORF">BJG266_LOCUS28666</name>
    <name evidence="3" type="ORF">QVE165_LOCUS45008</name>
</gene>
<evidence type="ECO:0000313" key="3">
    <source>
        <dbReference type="EMBL" id="CAF1524160.1"/>
    </source>
</evidence>
<comment type="caution">
    <text evidence="3">The sequence shown here is derived from an EMBL/GenBank/DDBJ whole genome shotgun (WGS) entry which is preliminary data.</text>
</comment>
<dbReference type="Gene3D" id="1.10.1200.10">
    <property type="entry name" value="ACP-like"/>
    <property type="match status" value="1"/>
</dbReference>
<dbReference type="InterPro" id="IPR025110">
    <property type="entry name" value="AMP-bd_C"/>
</dbReference>
<dbReference type="EMBL" id="CAJNOM010000619">
    <property type="protein sequence ID" value="CAF1524160.1"/>
    <property type="molecule type" value="Genomic_DNA"/>
</dbReference>
<dbReference type="Pfam" id="PF00501">
    <property type="entry name" value="AMP-binding"/>
    <property type="match status" value="1"/>
</dbReference>
<proteinExistence type="predicted"/>
<dbReference type="Pfam" id="PF00550">
    <property type="entry name" value="PP-binding"/>
    <property type="match status" value="1"/>
</dbReference>
<dbReference type="AlphaFoldDB" id="A0A815UTC0"/>
<dbReference type="GO" id="GO:0043041">
    <property type="term" value="P:amino acid activation for nonribosomal peptide biosynthetic process"/>
    <property type="evidence" value="ECO:0007669"/>
    <property type="project" value="TreeGrafter"/>
</dbReference>
<dbReference type="OrthoDB" id="10038597at2759"/>
<dbReference type="EMBL" id="CAJNOI010000302">
    <property type="protein sequence ID" value="CAF1233823.1"/>
    <property type="molecule type" value="Genomic_DNA"/>
</dbReference>
<keyword evidence="4" id="KW-1185">Reference proteome</keyword>
<feature type="domain" description="Carrier" evidence="1">
    <location>
        <begin position="524"/>
        <end position="602"/>
    </location>
</feature>
<dbReference type="PROSITE" id="PS50075">
    <property type="entry name" value="CARRIER"/>
    <property type="match status" value="1"/>
</dbReference>